<dbReference type="InterPro" id="IPR000577">
    <property type="entry name" value="Carb_kinase_FGGY"/>
</dbReference>
<proteinExistence type="inferred from homology"/>
<dbReference type="Pfam" id="PF02782">
    <property type="entry name" value="FGGY_C"/>
    <property type="match status" value="1"/>
</dbReference>
<keyword evidence="2" id="KW-0808">Transferase</keyword>
<dbReference type="EMBL" id="SJFN01000005">
    <property type="protein sequence ID" value="TBW40118.1"/>
    <property type="molecule type" value="Genomic_DNA"/>
</dbReference>
<reference evidence="6 7" key="1">
    <citation type="submission" date="2019-02" db="EMBL/GenBank/DDBJ databases">
        <title>Siculibacillus lacustris gen. nov., sp. nov., a new rosette-forming bacterium isolated from a freshwater crater lake (Lake St. Ana, Romania).</title>
        <authorList>
            <person name="Felfoldi T."/>
            <person name="Marton Z."/>
            <person name="Szabo A."/>
            <person name="Mentes A."/>
            <person name="Boka K."/>
            <person name="Marialigeti K."/>
            <person name="Mathe I."/>
            <person name="Koncz M."/>
            <person name="Schumann P."/>
            <person name="Toth E."/>
        </authorList>
    </citation>
    <scope>NUCLEOTIDE SEQUENCE [LARGE SCALE GENOMIC DNA]</scope>
    <source>
        <strain evidence="6 7">SA-279</strain>
    </source>
</reference>
<evidence type="ECO:0000256" key="3">
    <source>
        <dbReference type="ARBA" id="ARBA00022777"/>
    </source>
</evidence>
<dbReference type="CDD" id="cd07779">
    <property type="entry name" value="ASKHA_NBD_FGGY_YgcE-like"/>
    <property type="match status" value="1"/>
</dbReference>
<dbReference type="Pfam" id="PF00370">
    <property type="entry name" value="FGGY_N"/>
    <property type="match status" value="1"/>
</dbReference>
<comment type="caution">
    <text evidence="6">The sequence shown here is derived from an EMBL/GenBank/DDBJ whole genome shotgun (WGS) entry which is preliminary data.</text>
</comment>
<evidence type="ECO:0000256" key="2">
    <source>
        <dbReference type="ARBA" id="ARBA00022679"/>
    </source>
</evidence>
<organism evidence="6 7">
    <name type="scientific">Siculibacillus lacustris</name>
    <dbReference type="NCBI Taxonomy" id="1549641"/>
    <lineage>
        <taxon>Bacteria</taxon>
        <taxon>Pseudomonadati</taxon>
        <taxon>Pseudomonadota</taxon>
        <taxon>Alphaproteobacteria</taxon>
        <taxon>Hyphomicrobiales</taxon>
        <taxon>Ancalomicrobiaceae</taxon>
        <taxon>Siculibacillus</taxon>
    </lineage>
</organism>
<dbReference type="AlphaFoldDB" id="A0A4Q9VV67"/>
<dbReference type="GO" id="GO:0005975">
    <property type="term" value="P:carbohydrate metabolic process"/>
    <property type="evidence" value="ECO:0007669"/>
    <property type="project" value="InterPro"/>
</dbReference>
<dbReference type="SUPFAM" id="SSF53067">
    <property type="entry name" value="Actin-like ATPase domain"/>
    <property type="match status" value="2"/>
</dbReference>
<evidence type="ECO:0000259" key="5">
    <source>
        <dbReference type="Pfam" id="PF02782"/>
    </source>
</evidence>
<evidence type="ECO:0000256" key="1">
    <source>
        <dbReference type="ARBA" id="ARBA00009156"/>
    </source>
</evidence>
<dbReference type="PIRSF" id="PIRSF000538">
    <property type="entry name" value="GlpK"/>
    <property type="match status" value="1"/>
</dbReference>
<evidence type="ECO:0000259" key="4">
    <source>
        <dbReference type="Pfam" id="PF00370"/>
    </source>
</evidence>
<dbReference type="InterPro" id="IPR050406">
    <property type="entry name" value="FGGY_Carb_Kinase"/>
</dbReference>
<accession>A0A4Q9VV67</accession>
<dbReference type="PANTHER" id="PTHR43095">
    <property type="entry name" value="SUGAR KINASE"/>
    <property type="match status" value="1"/>
</dbReference>
<gene>
    <name evidence="6" type="ORF">EYW49_05130</name>
</gene>
<dbReference type="InterPro" id="IPR043129">
    <property type="entry name" value="ATPase_NBD"/>
</dbReference>
<comment type="similarity">
    <text evidence="1">Belongs to the FGGY kinase family.</text>
</comment>
<evidence type="ECO:0000313" key="7">
    <source>
        <dbReference type="Proteomes" id="UP000292781"/>
    </source>
</evidence>
<keyword evidence="7" id="KW-1185">Reference proteome</keyword>
<dbReference type="OrthoDB" id="9805576at2"/>
<feature type="domain" description="Carbohydrate kinase FGGY N-terminal" evidence="4">
    <location>
        <begin position="4"/>
        <end position="247"/>
    </location>
</feature>
<keyword evidence="3 6" id="KW-0418">Kinase</keyword>
<protein>
    <submittedName>
        <fullName evidence="6">Carbohydrate kinase</fullName>
    </submittedName>
</protein>
<dbReference type="GO" id="GO:0016301">
    <property type="term" value="F:kinase activity"/>
    <property type="evidence" value="ECO:0007669"/>
    <property type="project" value="UniProtKB-KW"/>
</dbReference>
<dbReference type="Proteomes" id="UP000292781">
    <property type="component" value="Unassembled WGS sequence"/>
</dbReference>
<evidence type="ECO:0000313" key="6">
    <source>
        <dbReference type="EMBL" id="TBW40118.1"/>
    </source>
</evidence>
<dbReference type="InterPro" id="IPR018484">
    <property type="entry name" value="FGGY_N"/>
</dbReference>
<feature type="domain" description="Carbohydrate kinase FGGY C-terminal" evidence="5">
    <location>
        <begin position="260"/>
        <end position="445"/>
    </location>
</feature>
<sequence>MENILVIDVGTSSLKAILYTRAGHLLFSASRPYDSEFGRKPSYVEQDPETWKSALLESLHDIGAHVTVKGLTIEAVAITSQRASVIPIDIDGQPLHKALMWQDKRSIAQCEALLAQFSLEALYRRTGLRANPYFSAPKMMWLKEFRPQIYEKSHKLIGVQDYVVYLMTGRFVTDHSQACRTMLMNIATFEWDEELLAASGIDRALLPDLVPPGSEIGGLTEDFAALTGLRAGTPVILGGGDQQCAALALNVLADGDAEANTGTGSFVIAYSDQPRFHDECRTLCSAGAIPGTWIVEAGIFTTGLVHRWFMEQFYSDGNKNYELMNAEAAAAPVGAKGILLVPHFEGSAAPYWNPLARGIFFNLSMASTRADMARAVVEGIAFEIASDLALLEGLGVPINAVRVAGGLTCLDSFNQIQADSFGKIVQRYDNNEASSLGALMSAAVTLGLYPDYHTAFRTILDRDPQQYLPIEGHHRKYRRMIERKDTLYSALNEAKVYDMFAETLE</sequence>
<dbReference type="Gene3D" id="3.30.420.40">
    <property type="match status" value="2"/>
</dbReference>
<dbReference type="InterPro" id="IPR018485">
    <property type="entry name" value="FGGY_C"/>
</dbReference>
<name>A0A4Q9VV67_9HYPH</name>